<dbReference type="Proteomes" id="UP000254792">
    <property type="component" value="Chromosome"/>
</dbReference>
<evidence type="ECO:0000313" key="1">
    <source>
        <dbReference type="EMBL" id="AXK51245.1"/>
    </source>
</evidence>
<sequence>MKKDQYFYQMQSKYNIVSINVYVHLENLFNYFPDYRKIFKETAMLDKSGNLKSRGEINIEDVQLLFRALNFEDQNRYDPMFDINFVTQAPEKYKSPDQWYDYYRNNFTGVMKKIK</sequence>
<dbReference type="OrthoDB" id="9840710at2"/>
<reference evidence="1 2" key="1">
    <citation type="submission" date="2018-07" db="EMBL/GenBank/DDBJ databases">
        <title>Complete genome sequence of Spiroplasma alleghenense PLHS-1 (ATCC 51752).</title>
        <authorList>
            <person name="Chou L."/>
            <person name="Lee T.-Y."/>
            <person name="Tsai Y.-M."/>
            <person name="Kuo C.-H."/>
        </authorList>
    </citation>
    <scope>NUCLEOTIDE SEQUENCE [LARGE SCALE GENOMIC DNA]</scope>
    <source>
        <strain evidence="1 2">PLHS-1</strain>
    </source>
</reference>
<organism evidence="1 2">
    <name type="scientific">Spiroplasma alleghenense</name>
    <dbReference type="NCBI Taxonomy" id="216931"/>
    <lineage>
        <taxon>Bacteria</taxon>
        <taxon>Bacillati</taxon>
        <taxon>Mycoplasmatota</taxon>
        <taxon>Mollicutes</taxon>
        <taxon>Entomoplasmatales</taxon>
        <taxon>Spiroplasmataceae</taxon>
        <taxon>Spiroplasma</taxon>
    </lineage>
</organism>
<dbReference type="EMBL" id="CP031376">
    <property type="protein sequence ID" value="AXK51245.1"/>
    <property type="molecule type" value="Genomic_DNA"/>
</dbReference>
<accession>A0A345Z3R6</accession>
<dbReference type="AlphaFoldDB" id="A0A345Z3R6"/>
<name>A0A345Z3R6_9MOLU</name>
<keyword evidence="2" id="KW-1185">Reference proteome</keyword>
<evidence type="ECO:0000313" key="2">
    <source>
        <dbReference type="Proteomes" id="UP000254792"/>
    </source>
</evidence>
<gene>
    <name evidence="1" type="ORF">SALLE_v1c05730</name>
</gene>
<dbReference type="RefSeq" id="WP_115558152.1">
    <property type="nucleotide sequence ID" value="NZ_CP031376.1"/>
</dbReference>
<protein>
    <submittedName>
        <fullName evidence="1">Uncharacterized protein</fullName>
    </submittedName>
</protein>
<proteinExistence type="predicted"/>
<dbReference type="KEGG" id="salx:SALLE_v1c05730"/>